<evidence type="ECO:0000256" key="1">
    <source>
        <dbReference type="SAM" id="Phobius"/>
    </source>
</evidence>
<feature type="non-terminal residue" evidence="3">
    <location>
        <position position="62"/>
    </location>
</feature>
<evidence type="ECO:0000313" key="4">
    <source>
        <dbReference type="Proteomes" id="UP000676336"/>
    </source>
</evidence>
<dbReference type="Proteomes" id="UP000676336">
    <property type="component" value="Unassembled WGS sequence"/>
</dbReference>
<gene>
    <name evidence="2" type="ORF">BYL167_LOCUS39975</name>
    <name evidence="3" type="ORF">SMN809_LOCUS41345</name>
</gene>
<feature type="transmembrane region" description="Helical" evidence="1">
    <location>
        <begin position="12"/>
        <end position="31"/>
    </location>
</feature>
<dbReference type="EMBL" id="CAJOBI010116434">
    <property type="protein sequence ID" value="CAF4656977.1"/>
    <property type="molecule type" value="Genomic_DNA"/>
</dbReference>
<reference evidence="3" key="1">
    <citation type="submission" date="2021-02" db="EMBL/GenBank/DDBJ databases">
        <authorList>
            <person name="Nowell W R."/>
        </authorList>
    </citation>
    <scope>NUCLEOTIDE SEQUENCE</scope>
</reference>
<protein>
    <submittedName>
        <fullName evidence="3">Uncharacterized protein</fullName>
    </submittedName>
</protein>
<dbReference type="EMBL" id="CAJOBH010097695">
    <property type="protein sequence ID" value="CAF4597397.1"/>
    <property type="molecule type" value="Genomic_DNA"/>
</dbReference>
<keyword evidence="1" id="KW-1133">Transmembrane helix</keyword>
<evidence type="ECO:0000313" key="3">
    <source>
        <dbReference type="EMBL" id="CAF4656977.1"/>
    </source>
</evidence>
<keyword evidence="1" id="KW-0472">Membrane</keyword>
<dbReference type="Proteomes" id="UP000681967">
    <property type="component" value="Unassembled WGS sequence"/>
</dbReference>
<evidence type="ECO:0000313" key="2">
    <source>
        <dbReference type="EMBL" id="CAF4597397.1"/>
    </source>
</evidence>
<sequence length="62" mass="7195">MGELVLSSHVEWILIGLVPGSVWEHCLFLVISSTVKRLCHSNYDHPWENTKLYRFLKLVGSR</sequence>
<dbReference type="AlphaFoldDB" id="A0A8S2ZRG5"/>
<name>A0A8S2ZRG5_9BILA</name>
<keyword evidence="1" id="KW-0812">Transmembrane</keyword>
<organism evidence="3 4">
    <name type="scientific">Rotaria magnacalcarata</name>
    <dbReference type="NCBI Taxonomy" id="392030"/>
    <lineage>
        <taxon>Eukaryota</taxon>
        <taxon>Metazoa</taxon>
        <taxon>Spiralia</taxon>
        <taxon>Gnathifera</taxon>
        <taxon>Rotifera</taxon>
        <taxon>Eurotatoria</taxon>
        <taxon>Bdelloidea</taxon>
        <taxon>Philodinida</taxon>
        <taxon>Philodinidae</taxon>
        <taxon>Rotaria</taxon>
    </lineage>
</organism>
<proteinExistence type="predicted"/>
<comment type="caution">
    <text evidence="3">The sequence shown here is derived from an EMBL/GenBank/DDBJ whole genome shotgun (WGS) entry which is preliminary data.</text>
</comment>
<accession>A0A8S2ZRG5</accession>